<proteinExistence type="inferred from homology"/>
<dbReference type="NCBIfam" id="TIGR00350">
    <property type="entry name" value="lytR_cpsA_psr"/>
    <property type="match status" value="1"/>
</dbReference>
<keyword evidence="3" id="KW-0472">Membrane</keyword>
<keyword evidence="3" id="KW-0812">Transmembrane</keyword>
<feature type="domain" description="Cell envelope-related transcriptional attenuator" evidence="4">
    <location>
        <begin position="105"/>
        <end position="274"/>
    </location>
</feature>
<evidence type="ECO:0000259" key="4">
    <source>
        <dbReference type="Pfam" id="PF03816"/>
    </source>
</evidence>
<dbReference type="Gene3D" id="3.40.630.190">
    <property type="entry name" value="LCP protein"/>
    <property type="match status" value="1"/>
</dbReference>
<dbReference type="Gene3D" id="3.30.70.2390">
    <property type="match status" value="1"/>
</dbReference>
<dbReference type="RefSeq" id="WP_189971102.1">
    <property type="nucleotide sequence ID" value="NZ_BMUA01000043.1"/>
</dbReference>
<evidence type="ECO:0000313" key="7">
    <source>
        <dbReference type="Proteomes" id="UP001050808"/>
    </source>
</evidence>
<evidence type="ECO:0000256" key="2">
    <source>
        <dbReference type="SAM" id="MobiDB-lite"/>
    </source>
</evidence>
<accession>A0ABQ3QS84</accession>
<dbReference type="InterPro" id="IPR027381">
    <property type="entry name" value="LytR/CpsA/Psr_C"/>
</dbReference>
<dbReference type="Proteomes" id="UP001050808">
    <property type="component" value="Unassembled WGS sequence"/>
</dbReference>
<protein>
    <recommendedName>
        <fullName evidence="8">Transcriptional regulator</fullName>
    </recommendedName>
</protein>
<evidence type="ECO:0000259" key="5">
    <source>
        <dbReference type="Pfam" id="PF13399"/>
    </source>
</evidence>
<feature type="compositionally biased region" description="Polar residues" evidence="2">
    <location>
        <begin position="369"/>
        <end position="381"/>
    </location>
</feature>
<organism evidence="6 7">
    <name type="scientific">Streptomyces violascens</name>
    <dbReference type="NCBI Taxonomy" id="67381"/>
    <lineage>
        <taxon>Bacteria</taxon>
        <taxon>Bacillati</taxon>
        <taxon>Actinomycetota</taxon>
        <taxon>Actinomycetes</taxon>
        <taxon>Kitasatosporales</taxon>
        <taxon>Streptomycetaceae</taxon>
        <taxon>Streptomyces</taxon>
    </lineage>
</organism>
<sequence length="505" mass="52734">MAGSRRASARRRGGRRGAEANWRRKRSKTKIGAGIAVALLVLLTAGAGWLYLQLDGNIETFGADGISDNRPLASANGSNVLVIGTDARTGGNSDLGGGDKGDIGRSDTAFLLHTYADRKHAVAVSIPRDTLVDIPPCKLPDGNWTKLQPNTMFNAAYSVGQTPKGNPACTQNTVEKLTGLRVDHTVVVDFKGFAKMTEAVGGVPVCLPQDIYQKDLNPNRPTRGDQIFAKGPQTVSGQKALDYVRIRHGIGDGSDIGRIKRQQAFVASLLKKIKSDGMSPTSLLPLANAATQSLTVDPGLGSAQKLISFAMSLKNIDLHNTKFVTLPWRYQGARVAVVHPDAEALWAALKADRTLDGQDAGNHHDEQAGDSSPAPSATESVSGKGVSVAVYNGTTVTGLAARAADALKQHGFTVTGTGTATIRTQIKTVIEYGHGEKDQAEKAAQVLPGAEVTATVKSGVRIILGKSYAAVPTSTASAAPSAVPSGVVGAARSADDDPCSNLSYG</sequence>
<evidence type="ECO:0000256" key="1">
    <source>
        <dbReference type="ARBA" id="ARBA00006068"/>
    </source>
</evidence>
<feature type="domain" description="LytR/CpsA/Psr regulator C-terminal" evidence="5">
    <location>
        <begin position="386"/>
        <end position="468"/>
    </location>
</feature>
<evidence type="ECO:0000256" key="3">
    <source>
        <dbReference type="SAM" id="Phobius"/>
    </source>
</evidence>
<dbReference type="Pfam" id="PF13399">
    <property type="entry name" value="LytR_C"/>
    <property type="match status" value="1"/>
</dbReference>
<keyword evidence="7" id="KW-1185">Reference proteome</keyword>
<evidence type="ECO:0008006" key="8">
    <source>
        <dbReference type="Google" id="ProtNLM"/>
    </source>
</evidence>
<keyword evidence="3" id="KW-1133">Transmembrane helix</keyword>
<comment type="caution">
    <text evidence="6">The sequence shown here is derived from an EMBL/GenBank/DDBJ whole genome shotgun (WGS) entry which is preliminary data.</text>
</comment>
<feature type="region of interest" description="Disordered" evidence="2">
    <location>
        <begin position="1"/>
        <end position="25"/>
    </location>
</feature>
<feature type="transmembrane region" description="Helical" evidence="3">
    <location>
        <begin position="31"/>
        <end position="52"/>
    </location>
</feature>
<dbReference type="PANTHER" id="PTHR33392">
    <property type="entry name" value="POLYISOPRENYL-TEICHOIC ACID--PEPTIDOGLYCAN TEICHOIC ACID TRANSFERASE TAGU"/>
    <property type="match status" value="1"/>
</dbReference>
<evidence type="ECO:0000313" key="6">
    <source>
        <dbReference type="EMBL" id="GHI40152.1"/>
    </source>
</evidence>
<feature type="region of interest" description="Disordered" evidence="2">
    <location>
        <begin position="356"/>
        <end position="381"/>
    </location>
</feature>
<reference evidence="6" key="1">
    <citation type="submission" date="2024-05" db="EMBL/GenBank/DDBJ databases">
        <title>Whole genome shotgun sequence of Streptomyces violascens NBRC 12920.</title>
        <authorList>
            <person name="Komaki H."/>
            <person name="Tamura T."/>
        </authorList>
    </citation>
    <scope>NUCLEOTIDE SEQUENCE</scope>
    <source>
        <strain evidence="6">NBRC 12920</strain>
    </source>
</reference>
<dbReference type="PANTHER" id="PTHR33392:SF6">
    <property type="entry name" value="POLYISOPRENYL-TEICHOIC ACID--PEPTIDOGLYCAN TEICHOIC ACID TRANSFERASE TAGU"/>
    <property type="match status" value="1"/>
</dbReference>
<feature type="compositionally biased region" description="Basic and acidic residues" evidence="2">
    <location>
        <begin position="356"/>
        <end position="367"/>
    </location>
</feature>
<dbReference type="EMBL" id="BNDY01000017">
    <property type="protein sequence ID" value="GHI40152.1"/>
    <property type="molecule type" value="Genomic_DNA"/>
</dbReference>
<comment type="similarity">
    <text evidence="1">Belongs to the LytR/CpsA/Psr (LCP) family.</text>
</comment>
<dbReference type="InterPro" id="IPR004474">
    <property type="entry name" value="LytR_CpsA_psr"/>
</dbReference>
<name>A0ABQ3QS84_9ACTN</name>
<dbReference type="Pfam" id="PF03816">
    <property type="entry name" value="LytR_cpsA_psr"/>
    <property type="match status" value="1"/>
</dbReference>
<gene>
    <name evidence="6" type="ORF">Sviol_45600</name>
</gene>
<dbReference type="InterPro" id="IPR050922">
    <property type="entry name" value="LytR/CpsA/Psr_CW_biosynth"/>
</dbReference>